<keyword evidence="4" id="KW-1185">Reference proteome</keyword>
<dbReference type="SUPFAM" id="SSF110857">
    <property type="entry name" value="Gamma-glutamyl cyclotransferase-like"/>
    <property type="match status" value="1"/>
</dbReference>
<evidence type="ECO:0000259" key="2">
    <source>
        <dbReference type="Pfam" id="PF06094"/>
    </source>
</evidence>
<keyword evidence="1" id="KW-0732">Signal</keyword>
<dbReference type="Pfam" id="PF06094">
    <property type="entry name" value="GGACT"/>
    <property type="match status" value="1"/>
</dbReference>
<evidence type="ECO:0000313" key="3">
    <source>
        <dbReference type="EMBL" id="SMO32260.1"/>
    </source>
</evidence>
<dbReference type="OrthoDB" id="8538589at2"/>
<reference evidence="3 4" key="1">
    <citation type="submission" date="2017-05" db="EMBL/GenBank/DDBJ databases">
        <authorList>
            <person name="Varghese N."/>
            <person name="Submissions S."/>
        </authorList>
    </citation>
    <scope>NUCLEOTIDE SEQUENCE [LARGE SCALE GENOMIC DNA]</scope>
    <source>
        <strain evidence="3 4">DSM 16304</strain>
    </source>
</reference>
<dbReference type="RefSeq" id="WP_142933354.1">
    <property type="nucleotide sequence ID" value="NZ_FXTM01000001.1"/>
</dbReference>
<dbReference type="InterPro" id="IPR036568">
    <property type="entry name" value="GGCT-like_sf"/>
</dbReference>
<evidence type="ECO:0000313" key="4">
    <source>
        <dbReference type="Proteomes" id="UP000317315"/>
    </source>
</evidence>
<dbReference type="EMBL" id="FXTM01000001">
    <property type="protein sequence ID" value="SMO32260.1"/>
    <property type="molecule type" value="Genomic_DNA"/>
</dbReference>
<dbReference type="Gene3D" id="3.10.490.10">
    <property type="entry name" value="Gamma-glutamyl cyclotransferase-like"/>
    <property type="match status" value="1"/>
</dbReference>
<organism evidence="3 4">
    <name type="scientific">Balnearium lithotrophicum</name>
    <dbReference type="NCBI Taxonomy" id="223788"/>
    <lineage>
        <taxon>Bacteria</taxon>
        <taxon>Pseudomonadati</taxon>
        <taxon>Aquificota</taxon>
        <taxon>Aquificia</taxon>
        <taxon>Desulfurobacteriales</taxon>
        <taxon>Desulfurobacteriaceae</taxon>
        <taxon>Balnearium</taxon>
    </lineage>
</organism>
<gene>
    <name evidence="3" type="ORF">SAMN06269117_10148</name>
</gene>
<keyword evidence="3" id="KW-0808">Transferase</keyword>
<evidence type="ECO:0000256" key="1">
    <source>
        <dbReference type="SAM" id="SignalP"/>
    </source>
</evidence>
<dbReference type="Proteomes" id="UP000317315">
    <property type="component" value="Unassembled WGS sequence"/>
</dbReference>
<dbReference type="AlphaFoldDB" id="A0A521AC15"/>
<sequence>MRYQLLFVYGTLMSGFSAHAFLVDSVFVSHGVLYGAKLVHLNDGYPGIIEGEGRVFGEVYRVDDLTLRAIDMFEDFNELFPEESYYIRKKKYVRLIPMSEFVEAWVYFLNPSLLSDLDFTEVPFGNWKEFLKKFLRM</sequence>
<name>A0A521AC15_9BACT</name>
<dbReference type="GO" id="GO:0016740">
    <property type="term" value="F:transferase activity"/>
    <property type="evidence" value="ECO:0007669"/>
    <property type="project" value="UniProtKB-KW"/>
</dbReference>
<dbReference type="CDD" id="cd06661">
    <property type="entry name" value="GGCT_like"/>
    <property type="match status" value="1"/>
</dbReference>
<protein>
    <submittedName>
        <fullName evidence="3">Uncharacterized conserved protein YtfP, gamma-glutamylcyclotransferase (GGCT)/AIG2-like family</fullName>
    </submittedName>
</protein>
<feature type="signal peptide" evidence="1">
    <location>
        <begin position="1"/>
        <end position="20"/>
    </location>
</feature>
<proteinExistence type="predicted"/>
<accession>A0A521AC15</accession>
<dbReference type="InterPro" id="IPR009288">
    <property type="entry name" value="AIG2-like_dom"/>
</dbReference>
<feature type="domain" description="Gamma-glutamylcyclotransferase AIG2-like" evidence="2">
    <location>
        <begin position="6"/>
        <end position="128"/>
    </location>
</feature>
<dbReference type="InterPro" id="IPR013024">
    <property type="entry name" value="GGCT-like"/>
</dbReference>
<feature type="chain" id="PRO_5022191143" evidence="1">
    <location>
        <begin position="21"/>
        <end position="137"/>
    </location>
</feature>